<dbReference type="AlphaFoldDB" id="G2Q1R1"/>
<dbReference type="Proteomes" id="UP000007322">
    <property type="component" value="Chromosome 1"/>
</dbReference>
<dbReference type="EMBL" id="CP003002">
    <property type="protein sequence ID" value="AEO53345.1"/>
    <property type="molecule type" value="Genomic_DNA"/>
</dbReference>
<dbReference type="GeneID" id="11508051"/>
<name>G2Q1R1_THET4</name>
<feature type="compositionally biased region" description="Low complexity" evidence="1">
    <location>
        <begin position="127"/>
        <end position="138"/>
    </location>
</feature>
<reference evidence="2 3" key="1">
    <citation type="journal article" date="2011" name="Nat. Biotechnol.">
        <title>Comparative genomic analysis of the thermophilic biomass-degrading fungi Myceliophthora thermophila and Thielavia terrestris.</title>
        <authorList>
            <person name="Berka R.M."/>
            <person name="Grigoriev I.V."/>
            <person name="Otillar R."/>
            <person name="Salamov A."/>
            <person name="Grimwood J."/>
            <person name="Reid I."/>
            <person name="Ishmael N."/>
            <person name="John T."/>
            <person name="Darmond C."/>
            <person name="Moisan M.-C."/>
            <person name="Henrissat B."/>
            <person name="Coutinho P.M."/>
            <person name="Lombard V."/>
            <person name="Natvig D.O."/>
            <person name="Lindquist E."/>
            <person name="Schmutz J."/>
            <person name="Lucas S."/>
            <person name="Harris P."/>
            <person name="Powlowski J."/>
            <person name="Bellemare A."/>
            <person name="Taylor D."/>
            <person name="Butler G."/>
            <person name="de Vries R.P."/>
            <person name="Allijn I.E."/>
            <person name="van den Brink J."/>
            <person name="Ushinsky S."/>
            <person name="Storms R."/>
            <person name="Powell A.J."/>
            <person name="Paulsen I.T."/>
            <person name="Elbourne L.D.H."/>
            <person name="Baker S.E."/>
            <person name="Magnuson J."/>
            <person name="LaBoissiere S."/>
            <person name="Clutterbuck A.J."/>
            <person name="Martinez D."/>
            <person name="Wogulis M."/>
            <person name="de Leon A.L."/>
            <person name="Rey M.W."/>
            <person name="Tsang A."/>
        </authorList>
    </citation>
    <scope>NUCLEOTIDE SEQUENCE [LARGE SCALE GENOMIC DNA]</scope>
    <source>
        <strain evidence="3">ATCC 42464 / BCRC 31852 / DSM 1799</strain>
    </source>
</reference>
<accession>G2Q1R1</accession>
<dbReference type="HOGENOM" id="CLU_082196_0_0_1"/>
<sequence>MDAAALLKAQGWRGKGFSLHPTNNAIGLSKPLLISRNTDGRGIGQNKHYTSDQWWLHAFDQKLKGLDTSKKGTVVQSVTQGKLDAVASSQPKGKYTGARGLYASFVRGGMLEGTIEVNVVADGAATTGTATGESTDATPATSDDGRSEESVSKKEKQSESREERKARRAARRLRKAEKAARKAAEARAAQKAAEKAAKKELKRARKASETKEERRARRAERRARKEERRRKRAEAAQKADQG</sequence>
<evidence type="ECO:0000256" key="1">
    <source>
        <dbReference type="SAM" id="MobiDB-lite"/>
    </source>
</evidence>
<feature type="region of interest" description="Disordered" evidence="1">
    <location>
        <begin position="127"/>
        <end position="242"/>
    </location>
</feature>
<gene>
    <name evidence="2" type="ORF">MYCTH_2294523</name>
</gene>
<evidence type="ECO:0000313" key="2">
    <source>
        <dbReference type="EMBL" id="AEO53345.1"/>
    </source>
</evidence>
<keyword evidence="3" id="KW-1185">Reference proteome</keyword>
<dbReference type="STRING" id="573729.G2Q1R1"/>
<dbReference type="InParanoid" id="G2Q1R1"/>
<feature type="compositionally biased region" description="Basic and acidic residues" evidence="1">
    <location>
        <begin position="176"/>
        <end position="185"/>
    </location>
</feature>
<feature type="compositionally biased region" description="Basic residues" evidence="1">
    <location>
        <begin position="166"/>
        <end position="175"/>
    </location>
</feature>
<dbReference type="RefSeq" id="XP_003658590.1">
    <property type="nucleotide sequence ID" value="XM_003658542.1"/>
</dbReference>
<feature type="compositionally biased region" description="Basic and acidic residues" evidence="1">
    <location>
        <begin position="206"/>
        <end position="215"/>
    </location>
</feature>
<feature type="compositionally biased region" description="Basic and acidic residues" evidence="1">
    <location>
        <begin position="233"/>
        <end position="242"/>
    </location>
</feature>
<dbReference type="OrthoDB" id="3366546at2759"/>
<evidence type="ECO:0000313" key="3">
    <source>
        <dbReference type="Proteomes" id="UP000007322"/>
    </source>
</evidence>
<proteinExistence type="predicted"/>
<evidence type="ECO:0008006" key="4">
    <source>
        <dbReference type="Google" id="ProtNLM"/>
    </source>
</evidence>
<dbReference type="VEuPathDB" id="FungiDB:MYCTH_2294523"/>
<dbReference type="eggNOG" id="ENOG502S8NF">
    <property type="taxonomic scope" value="Eukaryota"/>
</dbReference>
<feature type="compositionally biased region" description="Basic and acidic residues" evidence="1">
    <location>
        <begin position="143"/>
        <end position="165"/>
    </location>
</feature>
<feature type="compositionally biased region" description="Basic residues" evidence="1">
    <location>
        <begin position="216"/>
        <end position="232"/>
    </location>
</feature>
<protein>
    <recommendedName>
        <fullName evidence="4">G-patch domain-containing protein</fullName>
    </recommendedName>
</protein>
<organism evidence="2 3">
    <name type="scientific">Thermothelomyces thermophilus (strain ATCC 42464 / BCRC 31852 / DSM 1799)</name>
    <name type="common">Sporotrichum thermophile</name>
    <dbReference type="NCBI Taxonomy" id="573729"/>
    <lineage>
        <taxon>Eukaryota</taxon>
        <taxon>Fungi</taxon>
        <taxon>Dikarya</taxon>
        <taxon>Ascomycota</taxon>
        <taxon>Pezizomycotina</taxon>
        <taxon>Sordariomycetes</taxon>
        <taxon>Sordariomycetidae</taxon>
        <taxon>Sordariales</taxon>
        <taxon>Chaetomiaceae</taxon>
        <taxon>Thermothelomyces</taxon>
    </lineage>
</organism>
<dbReference type="OMA" id="KTTHDHT"/>
<dbReference type="KEGG" id="mtm:MYCTH_2294523"/>